<dbReference type="PROSITE" id="PS51419">
    <property type="entry name" value="RAB"/>
    <property type="match status" value="1"/>
</dbReference>
<dbReference type="SMART" id="SM00175">
    <property type="entry name" value="RAB"/>
    <property type="match status" value="1"/>
</dbReference>
<comment type="caution">
    <text evidence="3">The sequence shown here is derived from an EMBL/GenBank/DDBJ whole genome shotgun (WGS) entry which is preliminary data.</text>
</comment>
<dbReference type="EMBL" id="JBBKZV010000018">
    <property type="protein sequence ID" value="MEJ8825012.1"/>
    <property type="molecule type" value="Genomic_DNA"/>
</dbReference>
<gene>
    <name evidence="3" type="ORF">WKW80_23780</name>
</gene>
<evidence type="ECO:0000313" key="4">
    <source>
        <dbReference type="Proteomes" id="UP001363010"/>
    </source>
</evidence>
<dbReference type="Gene3D" id="3.40.50.300">
    <property type="entry name" value="P-loop containing nucleotide triphosphate hydrolases"/>
    <property type="match status" value="1"/>
</dbReference>
<evidence type="ECO:0000313" key="3">
    <source>
        <dbReference type="EMBL" id="MEJ8825012.1"/>
    </source>
</evidence>
<dbReference type="InterPro" id="IPR001806">
    <property type="entry name" value="Small_GTPase"/>
</dbReference>
<dbReference type="PRINTS" id="PR00449">
    <property type="entry name" value="RASTRNSFRMNG"/>
</dbReference>
<dbReference type="Pfam" id="PF00071">
    <property type="entry name" value="Ras"/>
    <property type="match status" value="1"/>
</dbReference>
<dbReference type="PANTHER" id="PTHR47977">
    <property type="entry name" value="RAS-RELATED PROTEIN RAB"/>
    <property type="match status" value="1"/>
</dbReference>
<dbReference type="InterPro" id="IPR027417">
    <property type="entry name" value="P-loop_NTPase"/>
</dbReference>
<dbReference type="CDD" id="cd00154">
    <property type="entry name" value="Rab"/>
    <property type="match status" value="1"/>
</dbReference>
<accession>A0ABU8W4P7</accession>
<proteinExistence type="predicted"/>
<dbReference type="InterPro" id="IPR005225">
    <property type="entry name" value="Small_GTP-bd"/>
</dbReference>
<evidence type="ECO:0000256" key="1">
    <source>
        <dbReference type="ARBA" id="ARBA00022741"/>
    </source>
</evidence>
<dbReference type="NCBIfam" id="TIGR00231">
    <property type="entry name" value="small_GTP"/>
    <property type="match status" value="1"/>
</dbReference>
<protein>
    <submittedName>
        <fullName evidence="3">Rab family GTPase</fullName>
    </submittedName>
</protein>
<dbReference type="Proteomes" id="UP001363010">
    <property type="component" value="Unassembled WGS sequence"/>
</dbReference>
<dbReference type="SUPFAM" id="SSF52540">
    <property type="entry name" value="P-loop containing nucleoside triphosphate hydrolases"/>
    <property type="match status" value="1"/>
</dbReference>
<reference evidence="3 4" key="1">
    <citation type="submission" date="2024-03" db="EMBL/GenBank/DDBJ databases">
        <title>Novel species of the genus Variovorax.</title>
        <authorList>
            <person name="Liu Q."/>
            <person name="Xin Y.-H."/>
        </authorList>
    </citation>
    <scope>NUCLEOTIDE SEQUENCE [LARGE SCALE GENOMIC DNA]</scope>
    <source>
        <strain evidence="3 4">KACC 18501</strain>
    </source>
</reference>
<organism evidence="3 4">
    <name type="scientific">Variovorax humicola</name>
    <dbReference type="NCBI Taxonomy" id="1769758"/>
    <lineage>
        <taxon>Bacteria</taxon>
        <taxon>Pseudomonadati</taxon>
        <taxon>Pseudomonadota</taxon>
        <taxon>Betaproteobacteria</taxon>
        <taxon>Burkholderiales</taxon>
        <taxon>Comamonadaceae</taxon>
        <taxon>Variovorax</taxon>
    </lineage>
</organism>
<dbReference type="SMART" id="SM00173">
    <property type="entry name" value="RAS"/>
    <property type="match status" value="1"/>
</dbReference>
<dbReference type="RefSeq" id="WP_340366038.1">
    <property type="nucleotide sequence ID" value="NZ_JBBKZV010000018.1"/>
</dbReference>
<sequence>MLQKKICLLGAFGVGKTSLVRRYVDTIFSDAYLTTVGVKIDKKVMTVGTEEMALILWDIAGEDAVAAVRVSYLRGAAGYLLVIDGTRPETLDTAASIQSRITAEIGSVPFIALLNKADLVEDWAIAPERVQELEAAGWTFKRTSAKTGDSVEAAFEALATRLAK</sequence>
<name>A0ABU8W4P7_9BURK</name>
<dbReference type="InterPro" id="IPR050227">
    <property type="entry name" value="Rab"/>
</dbReference>
<keyword evidence="2" id="KW-0342">GTP-binding</keyword>
<keyword evidence="1" id="KW-0547">Nucleotide-binding</keyword>
<evidence type="ECO:0000256" key="2">
    <source>
        <dbReference type="ARBA" id="ARBA00023134"/>
    </source>
</evidence>
<keyword evidence="4" id="KW-1185">Reference proteome</keyword>